<protein>
    <submittedName>
        <fullName evidence="2">Uncharacterized protein</fullName>
    </submittedName>
</protein>
<dbReference type="AlphaFoldDB" id="A0A0R2HM96"/>
<keyword evidence="3" id="KW-1185">Reference proteome</keyword>
<evidence type="ECO:0000256" key="1">
    <source>
        <dbReference type="SAM" id="Phobius"/>
    </source>
</evidence>
<evidence type="ECO:0000313" key="3">
    <source>
        <dbReference type="Proteomes" id="UP000051841"/>
    </source>
</evidence>
<dbReference type="PATRIC" id="fig|1410657.5.peg.2146"/>
<keyword evidence="1" id="KW-0812">Transmembrane</keyword>
<sequence length="232" mass="27378">MNLEVNYLRNMIDVIDFINNSIINLIIRSNKKRSERIMNLENYYYFIISVTISIICSVVSYYCGTKKKVKEKVHVCARDEDLLEDMLKSDNISLYTVNSFTWATIFQNELLGNPSIRIKKLEILIRKMENETSEYLSTLDDCIKIWKNLHRKGSIQELSIYEYKNKSDSYYTIIGNTVVLTGLVYKDDTNNSETSIDYHPIYFGSKVYDGDEIIKRYKKHFELLLKESKKIY</sequence>
<evidence type="ECO:0000313" key="2">
    <source>
        <dbReference type="EMBL" id="KRN50429.1"/>
    </source>
</evidence>
<proteinExistence type="predicted"/>
<gene>
    <name evidence="2" type="ORF">IV49_GL002077</name>
</gene>
<keyword evidence="1" id="KW-1133">Transmembrane helix</keyword>
<organism evidence="2 3">
    <name type="scientific">Kandleria vitulina DSM 20405</name>
    <dbReference type="NCBI Taxonomy" id="1410657"/>
    <lineage>
        <taxon>Bacteria</taxon>
        <taxon>Bacillati</taxon>
        <taxon>Bacillota</taxon>
        <taxon>Erysipelotrichia</taxon>
        <taxon>Erysipelotrichales</taxon>
        <taxon>Coprobacillaceae</taxon>
        <taxon>Kandleria</taxon>
    </lineage>
</organism>
<keyword evidence="1" id="KW-0472">Membrane</keyword>
<accession>A0A0R2HM96</accession>
<dbReference type="Proteomes" id="UP000051841">
    <property type="component" value="Unassembled WGS sequence"/>
</dbReference>
<comment type="caution">
    <text evidence="2">The sequence shown here is derived from an EMBL/GenBank/DDBJ whole genome shotgun (WGS) entry which is preliminary data.</text>
</comment>
<feature type="transmembrane region" description="Helical" evidence="1">
    <location>
        <begin position="43"/>
        <end position="63"/>
    </location>
</feature>
<name>A0A0R2HM96_9FIRM</name>
<dbReference type="EMBL" id="JQBL01000009">
    <property type="protein sequence ID" value="KRN50429.1"/>
    <property type="molecule type" value="Genomic_DNA"/>
</dbReference>
<reference evidence="2 3" key="1">
    <citation type="journal article" date="2015" name="Genome Announc.">
        <title>Expanding the biotechnology potential of lactobacilli through comparative genomics of 213 strains and associated genera.</title>
        <authorList>
            <person name="Sun Z."/>
            <person name="Harris H.M."/>
            <person name="McCann A."/>
            <person name="Guo C."/>
            <person name="Argimon S."/>
            <person name="Zhang W."/>
            <person name="Yang X."/>
            <person name="Jeffery I.B."/>
            <person name="Cooney J.C."/>
            <person name="Kagawa T.F."/>
            <person name="Liu W."/>
            <person name="Song Y."/>
            <person name="Salvetti E."/>
            <person name="Wrobel A."/>
            <person name="Rasinkangas P."/>
            <person name="Parkhill J."/>
            <person name="Rea M.C."/>
            <person name="O'Sullivan O."/>
            <person name="Ritari J."/>
            <person name="Douillard F.P."/>
            <person name="Paul Ross R."/>
            <person name="Yang R."/>
            <person name="Briner A.E."/>
            <person name="Felis G.E."/>
            <person name="de Vos W.M."/>
            <person name="Barrangou R."/>
            <person name="Klaenhammer T.R."/>
            <person name="Caufield P.W."/>
            <person name="Cui Y."/>
            <person name="Zhang H."/>
            <person name="O'Toole P.W."/>
        </authorList>
    </citation>
    <scope>NUCLEOTIDE SEQUENCE [LARGE SCALE GENOMIC DNA]</scope>
    <source>
        <strain evidence="2 3">DSM 20405</strain>
    </source>
</reference>